<dbReference type="EMBL" id="MN739405">
    <property type="protein sequence ID" value="QHT03069.1"/>
    <property type="molecule type" value="Genomic_DNA"/>
</dbReference>
<name>A0A6C0CHA2_9ZZZZ</name>
<organism evidence="1">
    <name type="scientific">viral metagenome</name>
    <dbReference type="NCBI Taxonomy" id="1070528"/>
    <lineage>
        <taxon>unclassified sequences</taxon>
        <taxon>metagenomes</taxon>
        <taxon>organismal metagenomes</taxon>
    </lineage>
</organism>
<evidence type="ECO:0000313" key="1">
    <source>
        <dbReference type="EMBL" id="QHT03069.1"/>
    </source>
</evidence>
<proteinExistence type="predicted"/>
<accession>A0A6C0CHA2</accession>
<protein>
    <submittedName>
        <fullName evidence="1">Uncharacterized protein</fullName>
    </submittedName>
</protein>
<reference evidence="1" key="1">
    <citation type="journal article" date="2020" name="Nature">
        <title>Giant virus diversity and host interactions through global metagenomics.</title>
        <authorList>
            <person name="Schulz F."/>
            <person name="Roux S."/>
            <person name="Paez-Espino D."/>
            <person name="Jungbluth S."/>
            <person name="Walsh D.A."/>
            <person name="Denef V.J."/>
            <person name="McMahon K.D."/>
            <person name="Konstantinidis K.T."/>
            <person name="Eloe-Fadrosh E.A."/>
            <person name="Kyrpides N.C."/>
            <person name="Woyke T."/>
        </authorList>
    </citation>
    <scope>NUCLEOTIDE SEQUENCE</scope>
    <source>
        <strain evidence="1">GVMAG-M-3300020727-4</strain>
    </source>
</reference>
<sequence length="162" mass="19478">MIDIKKLITDNTNIIEIYLMKKSDIFINENSLRKIKNSFKKTKQCKYAYYCRNNCNYVYDLSNDSQYVYTRKLENTEIINDEFYVFVYNEIKLPTHTFACTNDINYKYIAEITEFKINNRIILTIKNNNVYIHYKHNKDVDIDKVQEIINSIVHKLKQINSS</sequence>
<dbReference type="AlphaFoldDB" id="A0A6C0CHA2"/>